<evidence type="ECO:0000256" key="4">
    <source>
        <dbReference type="ARBA" id="ARBA00023204"/>
    </source>
</evidence>
<evidence type="ECO:0000256" key="3">
    <source>
        <dbReference type="ARBA" id="ARBA00022763"/>
    </source>
</evidence>
<name>A0ABR1GE04_AURAN</name>
<keyword evidence="3" id="KW-0227">DNA damage</keyword>
<accession>A0ABR1GE04</accession>
<gene>
    <name evidence="6" type="primary">RAD1</name>
    <name evidence="6" type="ORF">SO694_00009469</name>
</gene>
<dbReference type="PANTHER" id="PTHR10870">
    <property type="entry name" value="CELL CYCLE CHECKPOINT PROTEIN RAD1"/>
    <property type="match status" value="1"/>
</dbReference>
<sequence length="313" mass="33277">MSCFSARLDSAALVTSLIECLIEEKRSEVVAHIAIDAAGLELHVVGRSKSTHATLTLPVSCFAAFDCVDETGAPFVRGGDQEPIAFSVDVRALVECLKLFGTAGADLEVSLSYAPATEVFKLTLEEPGAFTSCDVHVLEDSNDLEGATDMAGAFRDAPTAAKTLATSATLRDVVADFDESAVGSSTIKVSVHFRLAASGSVGCVQIDVPRDAFVVFEAPEETRSWTYQTQAFLHGMKALPHSHETYVRVNDHGMLLVQHMVANDRGAGDNMYLEYLCCSDTDDHLPDAPPPGERPADASQAAATFATMASPAF</sequence>
<keyword evidence="7" id="KW-1185">Reference proteome</keyword>
<evidence type="ECO:0000313" key="7">
    <source>
        <dbReference type="Proteomes" id="UP001363151"/>
    </source>
</evidence>
<comment type="subcellular location">
    <subcellularLocation>
        <location evidence="1">Nucleus</location>
    </subcellularLocation>
</comment>
<dbReference type="Proteomes" id="UP001363151">
    <property type="component" value="Unassembled WGS sequence"/>
</dbReference>
<reference evidence="6 7" key="1">
    <citation type="submission" date="2024-03" db="EMBL/GenBank/DDBJ databases">
        <title>Aureococcus anophagefferens CCMP1851 and Kratosvirus quantuckense: Draft genome of a second virus-susceptible host strain in the model system.</title>
        <authorList>
            <person name="Chase E."/>
            <person name="Truchon A.R."/>
            <person name="Schepens W."/>
            <person name="Wilhelm S.W."/>
        </authorList>
    </citation>
    <scope>NUCLEOTIDE SEQUENCE [LARGE SCALE GENOMIC DNA]</scope>
    <source>
        <strain evidence="6 7">CCMP1851</strain>
    </source>
</reference>
<evidence type="ECO:0000256" key="1">
    <source>
        <dbReference type="ARBA" id="ARBA00004123"/>
    </source>
</evidence>
<dbReference type="PANTHER" id="PTHR10870:SF0">
    <property type="entry name" value="CELL CYCLE CHECKPOINT PROTEIN RAD1"/>
    <property type="match status" value="1"/>
</dbReference>
<comment type="caution">
    <text evidence="6">The sequence shown here is derived from an EMBL/GenBank/DDBJ whole genome shotgun (WGS) entry which is preliminary data.</text>
</comment>
<evidence type="ECO:0000313" key="6">
    <source>
        <dbReference type="EMBL" id="KAK7254330.1"/>
    </source>
</evidence>
<keyword evidence="4" id="KW-0234">DNA repair</keyword>
<dbReference type="Gene3D" id="3.70.10.10">
    <property type="match status" value="1"/>
</dbReference>
<evidence type="ECO:0000256" key="5">
    <source>
        <dbReference type="ARBA" id="ARBA00023242"/>
    </source>
</evidence>
<keyword evidence="5" id="KW-0539">Nucleus</keyword>
<protein>
    <submittedName>
        <fullName evidence="6">Exodeoxyribonuclease III</fullName>
    </submittedName>
</protein>
<comment type="similarity">
    <text evidence="2">Belongs to the rad1 family.</text>
</comment>
<dbReference type="InterPro" id="IPR003021">
    <property type="entry name" value="Rad1_Rec1_Rad17"/>
</dbReference>
<dbReference type="Pfam" id="PF02144">
    <property type="entry name" value="Rad1"/>
    <property type="match status" value="1"/>
</dbReference>
<proteinExistence type="inferred from homology"/>
<organism evidence="6 7">
    <name type="scientific">Aureococcus anophagefferens</name>
    <name type="common">Harmful bloom alga</name>
    <dbReference type="NCBI Taxonomy" id="44056"/>
    <lineage>
        <taxon>Eukaryota</taxon>
        <taxon>Sar</taxon>
        <taxon>Stramenopiles</taxon>
        <taxon>Ochrophyta</taxon>
        <taxon>Pelagophyceae</taxon>
        <taxon>Pelagomonadales</taxon>
        <taxon>Pelagomonadaceae</taxon>
        <taxon>Aureococcus</taxon>
    </lineage>
</organism>
<evidence type="ECO:0000256" key="2">
    <source>
        <dbReference type="ARBA" id="ARBA00010991"/>
    </source>
</evidence>
<dbReference type="EMBL" id="JBBJCI010000031">
    <property type="protein sequence ID" value="KAK7254330.1"/>
    <property type="molecule type" value="Genomic_DNA"/>
</dbReference>